<dbReference type="AlphaFoldDB" id="A0A2G8JWC2"/>
<evidence type="ECO:0000259" key="3">
    <source>
        <dbReference type="PROSITE" id="PS50825"/>
    </source>
</evidence>
<dbReference type="PANTHER" id="PTHR24273:SF32">
    <property type="entry name" value="HYALIN"/>
    <property type="match status" value="1"/>
</dbReference>
<proteinExistence type="predicted"/>
<dbReference type="Gene3D" id="2.60.40.2030">
    <property type="match status" value="1"/>
</dbReference>
<evidence type="ECO:0000256" key="2">
    <source>
        <dbReference type="SAM" id="MobiDB-lite"/>
    </source>
</evidence>
<evidence type="ECO:0000313" key="4">
    <source>
        <dbReference type="EMBL" id="PIK40071.1"/>
    </source>
</evidence>
<dbReference type="InterPro" id="IPR038081">
    <property type="entry name" value="CalX-like_sf"/>
</dbReference>
<comment type="caution">
    <text evidence="4">The sequence shown here is derived from an EMBL/GenBank/DDBJ whole genome shotgun (WGS) entry which is preliminary data.</text>
</comment>
<sequence>MKLHLTMVTSQDSAAASSDFVHINTAVTISIGQVCTPVDITIVYDMPIGPTEVFHLAIITTQLPSSVYVVPGHGIATVNIIDNGDTQRPVISNCPHDISRIIARGSSTSASWVPPTASDNTGDVTLTSSHQPGDSFSQGSTTVTYTAMDVAGNTEQCQFVITVIIGEYYRTTKLGK</sequence>
<accession>A0A2G8JWC2</accession>
<dbReference type="PANTHER" id="PTHR24273">
    <property type="entry name" value="FI04643P-RELATED"/>
    <property type="match status" value="1"/>
</dbReference>
<dbReference type="Pfam" id="PF02494">
    <property type="entry name" value="HYR"/>
    <property type="match status" value="1"/>
</dbReference>
<evidence type="ECO:0000256" key="1">
    <source>
        <dbReference type="ARBA" id="ARBA00022737"/>
    </source>
</evidence>
<reference evidence="4 5" key="1">
    <citation type="journal article" date="2017" name="PLoS Biol.">
        <title>The sea cucumber genome provides insights into morphological evolution and visceral regeneration.</title>
        <authorList>
            <person name="Zhang X."/>
            <person name="Sun L."/>
            <person name="Yuan J."/>
            <person name="Sun Y."/>
            <person name="Gao Y."/>
            <person name="Zhang L."/>
            <person name="Li S."/>
            <person name="Dai H."/>
            <person name="Hamel J.F."/>
            <person name="Liu C."/>
            <person name="Yu Y."/>
            <person name="Liu S."/>
            <person name="Lin W."/>
            <person name="Guo K."/>
            <person name="Jin S."/>
            <person name="Xu P."/>
            <person name="Storey K.B."/>
            <person name="Huan P."/>
            <person name="Zhang T."/>
            <person name="Zhou Y."/>
            <person name="Zhang J."/>
            <person name="Lin C."/>
            <person name="Li X."/>
            <person name="Xing L."/>
            <person name="Huo D."/>
            <person name="Sun M."/>
            <person name="Wang L."/>
            <person name="Mercier A."/>
            <person name="Li F."/>
            <person name="Yang H."/>
            <person name="Xiang J."/>
        </authorList>
    </citation>
    <scope>NUCLEOTIDE SEQUENCE [LARGE SCALE GENOMIC DNA]</scope>
    <source>
        <strain evidence="4">Shaxun</strain>
        <tissue evidence="4">Muscle</tissue>
    </source>
</reference>
<dbReference type="Proteomes" id="UP000230750">
    <property type="component" value="Unassembled WGS sequence"/>
</dbReference>
<gene>
    <name evidence="4" type="ORF">BSL78_23089</name>
</gene>
<dbReference type="PROSITE" id="PS50825">
    <property type="entry name" value="HYR"/>
    <property type="match status" value="1"/>
</dbReference>
<keyword evidence="1" id="KW-0677">Repeat</keyword>
<protein>
    <recommendedName>
        <fullName evidence="3">HYR domain-containing protein</fullName>
    </recommendedName>
</protein>
<name>A0A2G8JWC2_STIJA</name>
<dbReference type="InterPro" id="IPR003410">
    <property type="entry name" value="HYR_dom"/>
</dbReference>
<evidence type="ECO:0000313" key="5">
    <source>
        <dbReference type="Proteomes" id="UP000230750"/>
    </source>
</evidence>
<dbReference type="OrthoDB" id="6121280at2759"/>
<organism evidence="4 5">
    <name type="scientific">Stichopus japonicus</name>
    <name type="common">Sea cucumber</name>
    <dbReference type="NCBI Taxonomy" id="307972"/>
    <lineage>
        <taxon>Eukaryota</taxon>
        <taxon>Metazoa</taxon>
        <taxon>Echinodermata</taxon>
        <taxon>Eleutherozoa</taxon>
        <taxon>Echinozoa</taxon>
        <taxon>Holothuroidea</taxon>
        <taxon>Aspidochirotacea</taxon>
        <taxon>Aspidochirotida</taxon>
        <taxon>Stichopodidae</taxon>
        <taxon>Apostichopus</taxon>
    </lineage>
</organism>
<dbReference type="InterPro" id="IPR013783">
    <property type="entry name" value="Ig-like_fold"/>
</dbReference>
<feature type="domain" description="HYR" evidence="3">
    <location>
        <begin position="84"/>
        <end position="165"/>
    </location>
</feature>
<dbReference type="STRING" id="307972.A0A2G8JWC2"/>
<dbReference type="SUPFAM" id="SSF141072">
    <property type="entry name" value="CalX-like"/>
    <property type="match status" value="1"/>
</dbReference>
<keyword evidence="5" id="KW-1185">Reference proteome</keyword>
<dbReference type="EMBL" id="MRZV01001166">
    <property type="protein sequence ID" value="PIK40071.1"/>
    <property type="molecule type" value="Genomic_DNA"/>
</dbReference>
<dbReference type="Gene3D" id="2.60.40.10">
    <property type="entry name" value="Immunoglobulins"/>
    <property type="match status" value="1"/>
</dbReference>
<feature type="region of interest" description="Disordered" evidence="2">
    <location>
        <begin position="112"/>
        <end position="138"/>
    </location>
</feature>